<dbReference type="EMBL" id="LAZR01000370">
    <property type="protein sequence ID" value="KKN72039.1"/>
    <property type="molecule type" value="Genomic_DNA"/>
</dbReference>
<name>A0A0F9SYL6_9ZZZZ</name>
<dbReference type="InterPro" id="IPR021739">
    <property type="entry name" value="SaV-like"/>
</dbReference>
<gene>
    <name evidence="1" type="ORF">LCGC14_0414340</name>
</gene>
<dbReference type="AlphaFoldDB" id="A0A0F9SYL6"/>
<protein>
    <recommendedName>
        <fullName evidence="2">DUF3310 domain-containing protein</fullName>
    </recommendedName>
</protein>
<comment type="caution">
    <text evidence="1">The sequence shown here is derived from an EMBL/GenBank/DDBJ whole genome shotgun (WGS) entry which is preliminary data.</text>
</comment>
<organism evidence="1">
    <name type="scientific">marine sediment metagenome</name>
    <dbReference type="NCBI Taxonomy" id="412755"/>
    <lineage>
        <taxon>unclassified sequences</taxon>
        <taxon>metagenomes</taxon>
        <taxon>ecological metagenomes</taxon>
    </lineage>
</organism>
<sequence>MSECITEDCHAFSTAGSIYCNKHYHSLGDNEDNQMSVCNVGGCEKPTTEKSIYCLDHKYPQGHPFVANEQAVREGLKGVMTVEFAGKHFEPHELVMLFEDGPTCSLRDCTDLVFADSLCRGHWGPPDEPVAVNHPAHYGGKDNPYEVIKVTDVWLTLEENIGAMKFNAIKYIARAGKKEDLLKDLKKAKWYLNHLIEKLEEQ</sequence>
<reference evidence="1" key="1">
    <citation type="journal article" date="2015" name="Nature">
        <title>Complex archaea that bridge the gap between prokaryotes and eukaryotes.</title>
        <authorList>
            <person name="Spang A."/>
            <person name="Saw J.H."/>
            <person name="Jorgensen S.L."/>
            <person name="Zaremba-Niedzwiedzka K."/>
            <person name="Martijn J."/>
            <person name="Lind A.E."/>
            <person name="van Eijk R."/>
            <person name="Schleper C."/>
            <person name="Guy L."/>
            <person name="Ettema T.J."/>
        </authorList>
    </citation>
    <scope>NUCLEOTIDE SEQUENCE</scope>
</reference>
<proteinExistence type="predicted"/>
<evidence type="ECO:0000313" key="1">
    <source>
        <dbReference type="EMBL" id="KKN72039.1"/>
    </source>
</evidence>
<accession>A0A0F9SYL6</accession>
<dbReference type="Pfam" id="PF11753">
    <property type="entry name" value="DUF3310"/>
    <property type="match status" value="1"/>
</dbReference>
<evidence type="ECO:0008006" key="2">
    <source>
        <dbReference type="Google" id="ProtNLM"/>
    </source>
</evidence>